<dbReference type="NCBIfam" id="TIGR02727">
    <property type="entry name" value="MTHFS_bact"/>
    <property type="match status" value="1"/>
</dbReference>
<keyword evidence="6" id="KW-0436">Ligase</keyword>
<evidence type="ECO:0000256" key="1">
    <source>
        <dbReference type="ARBA" id="ARBA00010638"/>
    </source>
</evidence>
<organism evidence="6 7">
    <name type="scientific">Candidatus Aquicultor secundus</name>
    <dbReference type="NCBI Taxonomy" id="1973895"/>
    <lineage>
        <taxon>Bacteria</taxon>
        <taxon>Bacillati</taxon>
        <taxon>Actinomycetota</taxon>
        <taxon>Candidatus Aquicultoria</taxon>
        <taxon>Candidatus Aquicultorales</taxon>
        <taxon>Candidatus Aquicultoraceae</taxon>
        <taxon>Candidatus Aquicultor</taxon>
    </lineage>
</organism>
<dbReference type="PANTHER" id="PTHR23407">
    <property type="entry name" value="ATPASE INHIBITOR/5-FORMYLTETRAHYDROFOLATE CYCLO-LIGASE"/>
    <property type="match status" value="1"/>
</dbReference>
<gene>
    <name evidence="6" type="ORF">COY37_07650</name>
</gene>
<accession>A0A2M7T739</accession>
<dbReference type="EMBL" id="PFNG01000177">
    <property type="protein sequence ID" value="PIZ37233.1"/>
    <property type="molecule type" value="Genomic_DNA"/>
</dbReference>
<keyword evidence="5" id="KW-0479">Metal-binding</keyword>
<comment type="cofactor">
    <cofactor evidence="5">
        <name>Mg(2+)</name>
        <dbReference type="ChEBI" id="CHEBI:18420"/>
    </cofactor>
</comment>
<dbReference type="Gene3D" id="3.40.50.10420">
    <property type="entry name" value="NagB/RpiA/CoA transferase-like"/>
    <property type="match status" value="1"/>
</dbReference>
<keyword evidence="3 4" id="KW-0067">ATP-binding</keyword>
<dbReference type="GO" id="GO:0009396">
    <property type="term" value="P:folic acid-containing compound biosynthetic process"/>
    <property type="evidence" value="ECO:0007669"/>
    <property type="project" value="TreeGrafter"/>
</dbReference>
<evidence type="ECO:0000313" key="7">
    <source>
        <dbReference type="Proteomes" id="UP000230956"/>
    </source>
</evidence>
<name>A0A2M7T739_9ACTN</name>
<dbReference type="Proteomes" id="UP000230956">
    <property type="component" value="Unassembled WGS sequence"/>
</dbReference>
<sequence>MSPKRALRRITRDRRDALCDDERQCKALAIKEIFFAQPEFKKAKVILFYAAFGSEVPTLDMMEDALRLGKEVILPITDVETNALVLRQVFDLEGLQPSKYGIPEPVIEKTAHCEASRIDLVLVPGMVFDEAGNRIGYGGGYYDRFLRQLDPSVSWVSVAFELQIAPLIPKESHDLPVDKIITEQRVIDTHGGRLRERNPSGDNL</sequence>
<dbReference type="InterPro" id="IPR002698">
    <property type="entry name" value="FTHF_cligase"/>
</dbReference>
<feature type="binding site" evidence="4">
    <location>
        <position position="55"/>
    </location>
    <ligand>
        <name>substrate</name>
    </ligand>
</feature>
<reference evidence="7" key="1">
    <citation type="submission" date="2017-09" db="EMBL/GenBank/DDBJ databases">
        <title>Depth-based differentiation of microbial function through sediment-hosted aquifers and enrichment of novel symbionts in the deep terrestrial subsurface.</title>
        <authorList>
            <person name="Probst A.J."/>
            <person name="Ladd B."/>
            <person name="Jarett J.K."/>
            <person name="Geller-Mcgrath D.E."/>
            <person name="Sieber C.M.K."/>
            <person name="Emerson J.B."/>
            <person name="Anantharaman K."/>
            <person name="Thomas B.C."/>
            <person name="Malmstrom R."/>
            <person name="Stieglmeier M."/>
            <person name="Klingl A."/>
            <person name="Woyke T."/>
            <person name="Ryan C.M."/>
            <person name="Banfield J.F."/>
        </authorList>
    </citation>
    <scope>NUCLEOTIDE SEQUENCE [LARGE SCALE GENOMIC DNA]</scope>
</reference>
<protein>
    <recommendedName>
        <fullName evidence="5">5-formyltetrahydrofolate cyclo-ligase</fullName>
        <ecNumber evidence="5">6.3.3.2</ecNumber>
    </recommendedName>
</protein>
<keyword evidence="2 4" id="KW-0547">Nucleotide-binding</keyword>
<dbReference type="SUPFAM" id="SSF100950">
    <property type="entry name" value="NagB/RpiA/CoA transferase-like"/>
    <property type="match status" value="1"/>
</dbReference>
<dbReference type="GO" id="GO:0046872">
    <property type="term" value="F:metal ion binding"/>
    <property type="evidence" value="ECO:0007669"/>
    <property type="project" value="UniProtKB-KW"/>
</dbReference>
<comment type="similarity">
    <text evidence="1 5">Belongs to the 5-formyltetrahydrofolate cyclo-ligase family.</text>
</comment>
<dbReference type="PANTHER" id="PTHR23407:SF1">
    <property type="entry name" value="5-FORMYLTETRAHYDROFOLATE CYCLO-LIGASE"/>
    <property type="match status" value="1"/>
</dbReference>
<evidence type="ECO:0000256" key="2">
    <source>
        <dbReference type="ARBA" id="ARBA00022741"/>
    </source>
</evidence>
<evidence type="ECO:0000256" key="3">
    <source>
        <dbReference type="ARBA" id="ARBA00022840"/>
    </source>
</evidence>
<evidence type="ECO:0000256" key="5">
    <source>
        <dbReference type="RuleBase" id="RU361279"/>
    </source>
</evidence>
<comment type="caution">
    <text evidence="6">The sequence shown here is derived from an EMBL/GenBank/DDBJ whole genome shotgun (WGS) entry which is preliminary data.</text>
</comment>
<dbReference type="InterPro" id="IPR024185">
    <property type="entry name" value="FTHF_cligase-like_sf"/>
</dbReference>
<evidence type="ECO:0000313" key="6">
    <source>
        <dbReference type="EMBL" id="PIZ37233.1"/>
    </source>
</evidence>
<feature type="binding site" evidence="4">
    <location>
        <begin position="134"/>
        <end position="142"/>
    </location>
    <ligand>
        <name>ATP</name>
        <dbReference type="ChEBI" id="CHEBI:30616"/>
    </ligand>
</feature>
<dbReference type="AlphaFoldDB" id="A0A2M7T739"/>
<keyword evidence="5" id="KW-0460">Magnesium</keyword>
<evidence type="ECO:0000256" key="4">
    <source>
        <dbReference type="PIRSR" id="PIRSR006806-1"/>
    </source>
</evidence>
<dbReference type="RefSeq" id="WP_286678487.1">
    <property type="nucleotide sequence ID" value="NZ_MNXI01000086.1"/>
</dbReference>
<dbReference type="EC" id="6.3.3.2" evidence="5"/>
<dbReference type="GO" id="GO:0035999">
    <property type="term" value="P:tetrahydrofolate interconversion"/>
    <property type="evidence" value="ECO:0007669"/>
    <property type="project" value="TreeGrafter"/>
</dbReference>
<proteinExistence type="inferred from homology"/>
<dbReference type="Pfam" id="PF01812">
    <property type="entry name" value="5-FTHF_cyc-lig"/>
    <property type="match status" value="1"/>
</dbReference>
<feature type="binding site" evidence="4">
    <location>
        <begin position="4"/>
        <end position="8"/>
    </location>
    <ligand>
        <name>ATP</name>
        <dbReference type="ChEBI" id="CHEBI:30616"/>
    </ligand>
</feature>
<dbReference type="GO" id="GO:0005524">
    <property type="term" value="F:ATP binding"/>
    <property type="evidence" value="ECO:0007669"/>
    <property type="project" value="UniProtKB-KW"/>
</dbReference>
<dbReference type="GO" id="GO:0030272">
    <property type="term" value="F:5-formyltetrahydrofolate cyclo-ligase activity"/>
    <property type="evidence" value="ECO:0007669"/>
    <property type="project" value="UniProtKB-EC"/>
</dbReference>
<dbReference type="PIRSF" id="PIRSF006806">
    <property type="entry name" value="FTHF_cligase"/>
    <property type="match status" value="1"/>
</dbReference>
<dbReference type="InterPro" id="IPR037171">
    <property type="entry name" value="NagB/RpiA_transferase-like"/>
</dbReference>
<comment type="catalytic activity">
    <reaction evidence="5">
        <text>(6S)-5-formyl-5,6,7,8-tetrahydrofolate + ATP = (6R)-5,10-methenyltetrahydrofolate + ADP + phosphate</text>
        <dbReference type="Rhea" id="RHEA:10488"/>
        <dbReference type="ChEBI" id="CHEBI:30616"/>
        <dbReference type="ChEBI" id="CHEBI:43474"/>
        <dbReference type="ChEBI" id="CHEBI:57455"/>
        <dbReference type="ChEBI" id="CHEBI:57457"/>
        <dbReference type="ChEBI" id="CHEBI:456216"/>
        <dbReference type="EC" id="6.3.3.2"/>
    </reaction>
</comment>